<dbReference type="InterPro" id="IPR036876">
    <property type="entry name" value="UVR_dom_sf"/>
</dbReference>
<dbReference type="AlphaFoldDB" id="A0A380TG82"/>
<dbReference type="CDD" id="cd10434">
    <property type="entry name" value="GIY-YIG_UvrC_Cho"/>
    <property type="match status" value="1"/>
</dbReference>
<dbReference type="InterPro" id="IPR050066">
    <property type="entry name" value="UvrABC_protein_C"/>
</dbReference>
<dbReference type="PROSITE" id="PS50151">
    <property type="entry name" value="UVR"/>
    <property type="match status" value="1"/>
</dbReference>
<dbReference type="SUPFAM" id="SSF46600">
    <property type="entry name" value="C-terminal UvrC-binding domain of UvrB"/>
    <property type="match status" value="1"/>
</dbReference>
<keyword evidence="3" id="KW-0228">DNA excision</keyword>
<name>A0A380TG82_9ZZZZ</name>
<dbReference type="Gene3D" id="1.10.150.20">
    <property type="entry name" value="5' to 3' exonuclease, C-terminal subdomain"/>
    <property type="match status" value="1"/>
</dbReference>
<keyword evidence="6" id="KW-0742">SOS response</keyword>
<dbReference type="SMART" id="SM00465">
    <property type="entry name" value="GIYc"/>
    <property type="match status" value="1"/>
</dbReference>
<dbReference type="InterPro" id="IPR000305">
    <property type="entry name" value="GIY-YIG_endonuc"/>
</dbReference>
<dbReference type="PROSITE" id="PS50164">
    <property type="entry name" value="GIY_YIG"/>
    <property type="match status" value="1"/>
</dbReference>
<evidence type="ECO:0000256" key="3">
    <source>
        <dbReference type="ARBA" id="ARBA00022769"/>
    </source>
</evidence>
<protein>
    <submittedName>
        <fullName evidence="11">Excinuclease UvrABC, endonuclease subunit</fullName>
    </submittedName>
</protein>
<keyword evidence="11" id="KW-0378">Hydrolase</keyword>
<dbReference type="FunFam" id="3.40.1440.10:FF:000001">
    <property type="entry name" value="UvrABC system protein C"/>
    <property type="match status" value="1"/>
</dbReference>
<dbReference type="Pfam" id="PF14520">
    <property type="entry name" value="HHH_5"/>
    <property type="match status" value="1"/>
</dbReference>
<keyword evidence="4" id="KW-0267">Excision nuclease</keyword>
<dbReference type="SUPFAM" id="SSF82771">
    <property type="entry name" value="GIY-YIG endonuclease"/>
    <property type="match status" value="1"/>
</dbReference>
<feature type="region of interest" description="Disordered" evidence="7">
    <location>
        <begin position="35"/>
        <end position="55"/>
    </location>
</feature>
<dbReference type="PANTHER" id="PTHR30562">
    <property type="entry name" value="UVRC/OXIDOREDUCTASE"/>
    <property type="match status" value="1"/>
</dbReference>
<keyword evidence="11" id="KW-0255">Endonuclease</keyword>
<accession>A0A380TG82</accession>
<evidence type="ECO:0000256" key="4">
    <source>
        <dbReference type="ARBA" id="ARBA00022881"/>
    </source>
</evidence>
<dbReference type="Pfam" id="PF01541">
    <property type="entry name" value="GIY-YIG"/>
    <property type="match status" value="1"/>
</dbReference>
<dbReference type="InterPro" id="IPR010994">
    <property type="entry name" value="RuvA_2-like"/>
</dbReference>
<dbReference type="NCBIfam" id="NF001824">
    <property type="entry name" value="PRK00558.1-5"/>
    <property type="match status" value="1"/>
</dbReference>
<dbReference type="GO" id="GO:0003677">
    <property type="term" value="F:DNA binding"/>
    <property type="evidence" value="ECO:0007669"/>
    <property type="project" value="InterPro"/>
</dbReference>
<proteinExistence type="inferred from homology"/>
<dbReference type="SUPFAM" id="SSF47781">
    <property type="entry name" value="RuvA domain 2-like"/>
    <property type="match status" value="1"/>
</dbReference>
<dbReference type="FunFam" id="3.30.420.340:FF:000001">
    <property type="entry name" value="UvrABC system protein C"/>
    <property type="match status" value="1"/>
</dbReference>
<dbReference type="NCBIfam" id="TIGR00194">
    <property type="entry name" value="uvrC"/>
    <property type="match status" value="1"/>
</dbReference>
<keyword evidence="5" id="KW-0234">DNA repair</keyword>
<dbReference type="SMART" id="SM00278">
    <property type="entry name" value="HhH1"/>
    <property type="match status" value="2"/>
</dbReference>
<keyword evidence="11" id="KW-0540">Nuclease</keyword>
<gene>
    <name evidence="11" type="primary">uvrC</name>
    <name evidence="11" type="ORF">DF3PB_3620001</name>
</gene>
<evidence type="ECO:0000256" key="1">
    <source>
        <dbReference type="ARBA" id="ARBA00022490"/>
    </source>
</evidence>
<dbReference type="GO" id="GO:0009381">
    <property type="term" value="F:excinuclease ABC activity"/>
    <property type="evidence" value="ECO:0007669"/>
    <property type="project" value="InterPro"/>
</dbReference>
<dbReference type="Pfam" id="PF02151">
    <property type="entry name" value="UVR"/>
    <property type="match status" value="1"/>
</dbReference>
<dbReference type="Gene3D" id="3.40.1440.10">
    <property type="entry name" value="GIY-YIG endonuclease"/>
    <property type="match status" value="1"/>
</dbReference>
<feature type="domain" description="UVR" evidence="8">
    <location>
        <begin position="262"/>
        <end position="297"/>
    </location>
</feature>
<evidence type="ECO:0000259" key="10">
    <source>
        <dbReference type="PROSITE" id="PS50165"/>
    </source>
</evidence>
<keyword evidence="1" id="KW-0963">Cytoplasm</keyword>
<evidence type="ECO:0000313" key="11">
    <source>
        <dbReference type="EMBL" id="SUS07017.1"/>
    </source>
</evidence>
<feature type="domain" description="UvrC family homology region profile" evidence="10">
    <location>
        <begin position="313"/>
        <end position="543"/>
    </location>
</feature>
<dbReference type="PROSITE" id="PS50165">
    <property type="entry name" value="UVRC"/>
    <property type="match status" value="1"/>
</dbReference>
<reference evidence="11" key="1">
    <citation type="submission" date="2018-07" db="EMBL/GenBank/DDBJ databases">
        <authorList>
            <person name="Quirk P.G."/>
            <person name="Krulwich T.A."/>
        </authorList>
    </citation>
    <scope>NUCLEOTIDE SEQUENCE</scope>
</reference>
<evidence type="ECO:0000259" key="8">
    <source>
        <dbReference type="PROSITE" id="PS50151"/>
    </source>
</evidence>
<evidence type="ECO:0000256" key="7">
    <source>
        <dbReference type="SAM" id="MobiDB-lite"/>
    </source>
</evidence>
<dbReference type="InterPro" id="IPR003583">
    <property type="entry name" value="Hlx-hairpin-Hlx_DNA-bd_motif"/>
</dbReference>
<dbReference type="Pfam" id="PF08459">
    <property type="entry name" value="UvrC_RNaseH_dom"/>
    <property type="match status" value="1"/>
</dbReference>
<dbReference type="PANTHER" id="PTHR30562:SF1">
    <property type="entry name" value="UVRABC SYSTEM PROTEIN C"/>
    <property type="match status" value="1"/>
</dbReference>
<dbReference type="EMBL" id="UIDG01000293">
    <property type="protein sequence ID" value="SUS07017.1"/>
    <property type="molecule type" value="Genomic_DNA"/>
</dbReference>
<dbReference type="InterPro" id="IPR038476">
    <property type="entry name" value="UvrC_RNase_H_dom_sf"/>
</dbReference>
<dbReference type="InterPro" id="IPR001943">
    <property type="entry name" value="UVR_dom"/>
</dbReference>
<dbReference type="InterPro" id="IPR001162">
    <property type="entry name" value="UvrC_RNase_H_dom"/>
</dbReference>
<dbReference type="InterPro" id="IPR047296">
    <property type="entry name" value="GIY-YIG_UvrC_Cho"/>
</dbReference>
<organism evidence="11">
    <name type="scientific">metagenome</name>
    <dbReference type="NCBI Taxonomy" id="256318"/>
    <lineage>
        <taxon>unclassified sequences</taxon>
        <taxon>metagenomes</taxon>
    </lineage>
</organism>
<dbReference type="GO" id="GO:0009432">
    <property type="term" value="P:SOS response"/>
    <property type="evidence" value="ECO:0007669"/>
    <property type="project" value="UniProtKB-KW"/>
</dbReference>
<dbReference type="HAMAP" id="MF_00203">
    <property type="entry name" value="UvrC"/>
    <property type="match status" value="1"/>
</dbReference>
<dbReference type="GO" id="GO:0006289">
    <property type="term" value="P:nucleotide-excision repair"/>
    <property type="evidence" value="ECO:0007669"/>
    <property type="project" value="InterPro"/>
</dbReference>
<dbReference type="Gene3D" id="4.10.860.10">
    <property type="entry name" value="UVR domain"/>
    <property type="match status" value="1"/>
</dbReference>
<evidence type="ECO:0000259" key="9">
    <source>
        <dbReference type="PROSITE" id="PS50164"/>
    </source>
</evidence>
<dbReference type="Gene3D" id="3.30.420.340">
    <property type="entry name" value="UvrC, RNAse H endonuclease domain"/>
    <property type="match status" value="1"/>
</dbReference>
<evidence type="ECO:0000256" key="2">
    <source>
        <dbReference type="ARBA" id="ARBA00022763"/>
    </source>
</evidence>
<evidence type="ECO:0000256" key="6">
    <source>
        <dbReference type="ARBA" id="ARBA00023236"/>
    </source>
</evidence>
<dbReference type="InterPro" id="IPR004791">
    <property type="entry name" value="UvrC"/>
</dbReference>
<feature type="domain" description="GIY-YIG" evidence="9">
    <location>
        <begin position="74"/>
        <end position="152"/>
    </location>
</feature>
<dbReference type="Pfam" id="PF22920">
    <property type="entry name" value="UvrC_RNaseH"/>
    <property type="match status" value="1"/>
</dbReference>
<evidence type="ECO:0000256" key="5">
    <source>
        <dbReference type="ARBA" id="ARBA00023204"/>
    </source>
</evidence>
<sequence length="671" mass="73115">MAGLVPAIKGSERSAGLRLGVDRPGRWHQITDGMVDPSDAAAEPTANLAADPGDAQPAPRGAAVIAAYVRTLPNVPGVYRMLDAEGGVLYVGKARDLKKRVANYTSPDRLNLRLNRMVAATVAMEFVTTHTEVEALLLESNLIKRLKPRYNILLRDDKSFPAILLTGDHAFPQVLKHRGAHSRKGEYFGPFASGWAVNKTLAALQRAFLLRTCSDAVFQARTRPCLLHQIKRCSAPCVGRVSAEDYAVLVAQARAFLSGGSQEVQRDLARKMEEASAELRFEDAATYRDRVRALTAVQSQQDINLSGIGDADVIAAEQVAGTTAVQVFFFRGGCNYGNRVYFPQHGADEEVAAVLEAFIGQFYARHPPPPLVLTSQPLPNADLAQAALTVRAARPVRLHAPQRGTKLHLINLALINARDALSRRLAESASHRRLLEGLAGLFDLDAPPARIEVYDNSHVAGTDAVGAMIVSGPDGLIRNAYRKFTIRSAAITPGDDYAMMREVLRRRFGRALAEDPERTQNPWPDLVLIDGGAGQLNAACEVLDDLGLHAITLAAIAKGPERNAGRERIFLRNRPPLQPQINDPVLHFLQRLRDEAHRFVIGSHRARRSARLGRSQLDEIPGIGAHRKKALLHHFGSAQAVAAAGCPDLEAVPGISRAIAKKIYDWFHPQG</sequence>
<keyword evidence="2" id="KW-0227">DNA damage</keyword>
<dbReference type="InterPro" id="IPR035901">
    <property type="entry name" value="GIY-YIG_endonuc_sf"/>
</dbReference>
<dbReference type="GO" id="GO:0009380">
    <property type="term" value="C:excinuclease repair complex"/>
    <property type="evidence" value="ECO:0007669"/>
    <property type="project" value="InterPro"/>
</dbReference>